<dbReference type="AlphaFoldDB" id="A0A1B1CMA5"/>
<accession>A0A1B1CMA5</accession>
<gene>
    <name evidence="1" type="ORF">BA011_33780</name>
</gene>
<sequence length="101" mass="10913">MGNDLAAIGIQCQMQLSPTSAGSGAMLLLQPLARAVNLQAGADRRGSCVLEHTIWTGFRCQPQGQAATPTKSCFILRPVRHPELRLLNVMTTAGIVFERHD</sequence>
<organism evidence="1 2">
    <name type="scientific">Rhizobium leguminosarum</name>
    <dbReference type="NCBI Taxonomy" id="384"/>
    <lineage>
        <taxon>Bacteria</taxon>
        <taxon>Pseudomonadati</taxon>
        <taxon>Pseudomonadota</taxon>
        <taxon>Alphaproteobacteria</taxon>
        <taxon>Hyphomicrobiales</taxon>
        <taxon>Rhizobiaceae</taxon>
        <taxon>Rhizobium/Agrobacterium group</taxon>
        <taxon>Rhizobium</taxon>
    </lineage>
</organism>
<protein>
    <submittedName>
        <fullName evidence="1">Uncharacterized protein</fullName>
    </submittedName>
</protein>
<geneLocation type="plasmid" evidence="1 2">
    <name>unnamed3</name>
</geneLocation>
<evidence type="ECO:0000313" key="2">
    <source>
        <dbReference type="Proteomes" id="UP000092691"/>
    </source>
</evidence>
<name>A0A1B1CMA5_RHILE</name>
<keyword evidence="1" id="KW-0614">Plasmid</keyword>
<evidence type="ECO:0000313" key="1">
    <source>
        <dbReference type="EMBL" id="ANP90890.1"/>
    </source>
</evidence>
<dbReference type="Proteomes" id="UP000092691">
    <property type="component" value="Plasmid unnamed3"/>
</dbReference>
<proteinExistence type="predicted"/>
<dbReference type="EMBL" id="CP016290">
    <property type="protein sequence ID" value="ANP90890.1"/>
    <property type="molecule type" value="Genomic_DNA"/>
</dbReference>
<reference evidence="1 2" key="1">
    <citation type="submission" date="2016-06" db="EMBL/GenBank/DDBJ databases">
        <title>Microsymbionts genomes from the relict species Vavilovia formosa.</title>
        <authorList>
            <person name="Chirak E."/>
            <person name="Kimeklis A."/>
            <person name="Andronov E."/>
        </authorList>
    </citation>
    <scope>NUCLEOTIDE SEQUENCE [LARGE SCALE GENOMIC DNA]</scope>
    <source>
        <strain evidence="1 2">Vaf10</strain>
        <plasmid evidence="2">Plasmid unnamed3</plasmid>
    </source>
</reference>